<dbReference type="Proteomes" id="UP000504636">
    <property type="component" value="Unplaced"/>
</dbReference>
<sequence length="95" mass="10947">MPRRRPTYMRRTRSLLDDDDDWDDLGDDSSHLNTFSSYDRYGSSHPTSLYGGDTSDYDYDDEYSDDENDDYLDESGSSFGGRRNRFGGGFGHAFQ</sequence>
<dbReference type="RefSeq" id="XP_033584358.1">
    <property type="nucleotide sequence ID" value="XM_033718621.1"/>
</dbReference>
<name>A0A6A6ZAS3_9PEZI</name>
<reference evidence="4" key="2">
    <citation type="submission" date="2020-04" db="EMBL/GenBank/DDBJ databases">
        <authorList>
            <consortium name="NCBI Genome Project"/>
        </authorList>
    </citation>
    <scope>NUCLEOTIDE SEQUENCE</scope>
    <source>
        <strain evidence="4">CBS 304.34</strain>
    </source>
</reference>
<dbReference type="GeneID" id="54459514"/>
<protein>
    <submittedName>
        <fullName evidence="2 4">Uncharacterized protein</fullName>
    </submittedName>
</protein>
<reference evidence="2 4" key="1">
    <citation type="journal article" date="2020" name="Stud. Mycol.">
        <title>101 Dothideomycetes genomes: a test case for predicting lifestyles and emergence of pathogens.</title>
        <authorList>
            <person name="Haridas S."/>
            <person name="Albert R."/>
            <person name="Binder M."/>
            <person name="Bloem J."/>
            <person name="Labutti K."/>
            <person name="Salamov A."/>
            <person name="Andreopoulos B."/>
            <person name="Baker S."/>
            <person name="Barry K."/>
            <person name="Bills G."/>
            <person name="Bluhm B."/>
            <person name="Cannon C."/>
            <person name="Castanera R."/>
            <person name="Culley D."/>
            <person name="Daum C."/>
            <person name="Ezra D."/>
            <person name="Gonzalez J."/>
            <person name="Henrissat B."/>
            <person name="Kuo A."/>
            <person name="Liang C."/>
            <person name="Lipzen A."/>
            <person name="Lutzoni F."/>
            <person name="Magnuson J."/>
            <person name="Mondo S."/>
            <person name="Nolan M."/>
            <person name="Ohm R."/>
            <person name="Pangilinan J."/>
            <person name="Park H.-J."/>
            <person name="Ramirez L."/>
            <person name="Alfaro M."/>
            <person name="Sun H."/>
            <person name="Tritt A."/>
            <person name="Yoshinaga Y."/>
            <person name="Zwiers L.-H."/>
            <person name="Turgeon B."/>
            <person name="Goodwin S."/>
            <person name="Spatafora J."/>
            <person name="Crous P."/>
            <person name="Grigoriev I."/>
        </authorList>
    </citation>
    <scope>NUCLEOTIDE SEQUENCE</scope>
    <source>
        <strain evidence="2 4">CBS 304.34</strain>
    </source>
</reference>
<feature type="region of interest" description="Disordered" evidence="1">
    <location>
        <begin position="33"/>
        <end position="85"/>
    </location>
</feature>
<dbReference type="AlphaFoldDB" id="A0A6A6ZAS3"/>
<evidence type="ECO:0000313" key="2">
    <source>
        <dbReference type="EMBL" id="KAF2817394.1"/>
    </source>
</evidence>
<dbReference type="EMBL" id="MU003692">
    <property type="protein sequence ID" value="KAF2817394.1"/>
    <property type="molecule type" value="Genomic_DNA"/>
</dbReference>
<organism evidence="2">
    <name type="scientific">Mytilinidion resinicola</name>
    <dbReference type="NCBI Taxonomy" id="574789"/>
    <lineage>
        <taxon>Eukaryota</taxon>
        <taxon>Fungi</taxon>
        <taxon>Dikarya</taxon>
        <taxon>Ascomycota</taxon>
        <taxon>Pezizomycotina</taxon>
        <taxon>Dothideomycetes</taxon>
        <taxon>Pleosporomycetidae</taxon>
        <taxon>Mytilinidiales</taxon>
        <taxon>Mytilinidiaceae</taxon>
        <taxon>Mytilinidion</taxon>
    </lineage>
</organism>
<reference evidence="4" key="3">
    <citation type="submission" date="2025-04" db="UniProtKB">
        <authorList>
            <consortium name="RefSeq"/>
        </authorList>
    </citation>
    <scope>IDENTIFICATION</scope>
    <source>
        <strain evidence="4">CBS 304.34</strain>
    </source>
</reference>
<evidence type="ECO:0000256" key="1">
    <source>
        <dbReference type="SAM" id="MobiDB-lite"/>
    </source>
</evidence>
<evidence type="ECO:0000313" key="3">
    <source>
        <dbReference type="Proteomes" id="UP000504636"/>
    </source>
</evidence>
<proteinExistence type="predicted"/>
<gene>
    <name evidence="2 4" type="ORF">BDZ99DRAFT_457132</name>
</gene>
<accession>A0A6A6ZAS3</accession>
<keyword evidence="3" id="KW-1185">Reference proteome</keyword>
<evidence type="ECO:0000313" key="4">
    <source>
        <dbReference type="RefSeq" id="XP_033584358.1"/>
    </source>
</evidence>
<feature type="compositionally biased region" description="Acidic residues" evidence="1">
    <location>
        <begin position="55"/>
        <end position="73"/>
    </location>
</feature>